<dbReference type="PANTHER" id="PTHR12934:SF11">
    <property type="entry name" value="LARGE RIBOSOMAL SUBUNIT PROTEIN UL15M"/>
    <property type="match status" value="1"/>
</dbReference>
<dbReference type="STRING" id="1403316.PRV_01630"/>
<comment type="function">
    <text evidence="4">Binds to the 23S rRNA.</text>
</comment>
<evidence type="ECO:0000256" key="5">
    <source>
        <dbReference type="SAM" id="MobiDB-lite"/>
    </source>
</evidence>
<name>U5NEV9_9MOLU</name>
<dbReference type="Proteomes" id="UP000017119">
    <property type="component" value="Chromosome"/>
</dbReference>
<feature type="compositionally biased region" description="Gly residues" evidence="5">
    <location>
        <begin position="22"/>
        <end position="32"/>
    </location>
</feature>
<comment type="subunit">
    <text evidence="4">Part of the 50S ribosomal subunit.</text>
</comment>
<dbReference type="PANTHER" id="PTHR12934">
    <property type="entry name" value="50S RIBOSOMAL PROTEIN L15"/>
    <property type="match status" value="1"/>
</dbReference>
<dbReference type="PATRIC" id="fig|1403316.3.peg.295"/>
<dbReference type="SUPFAM" id="SSF52080">
    <property type="entry name" value="Ribosomal proteins L15p and L18e"/>
    <property type="match status" value="1"/>
</dbReference>
<keyword evidence="2 4" id="KW-0689">Ribosomal protein</keyword>
<reference evidence="6 7" key="1">
    <citation type="journal article" date="2013" name="Genome Announc.">
        <title>Genome Sequence of Mycoplasma parvum (Formerly Eperythrozoon parvum), a Diminutive Hemoplasma of the Pig.</title>
        <authorList>
            <person name="do Nascimento N.C."/>
            <person name="Dos Santos A.P."/>
            <person name="Chu Y."/>
            <person name="Guimaraes A.M."/>
            <person name="Pagliaro A."/>
            <person name="Messick J.B."/>
        </authorList>
    </citation>
    <scope>NUCLEOTIDE SEQUENCE [LARGE SCALE GENOMIC DNA]</scope>
    <source>
        <strain evidence="6 7">Indiana</strain>
    </source>
</reference>
<dbReference type="NCBIfam" id="TIGR01071">
    <property type="entry name" value="rplO_bact"/>
    <property type="match status" value="1"/>
</dbReference>
<dbReference type="GO" id="GO:0003735">
    <property type="term" value="F:structural constituent of ribosome"/>
    <property type="evidence" value="ECO:0007669"/>
    <property type="project" value="InterPro"/>
</dbReference>
<keyword evidence="4" id="KW-0699">rRNA-binding</keyword>
<dbReference type="AlphaFoldDB" id="U5NEV9"/>
<sequence>MKLHYLHYTPGSRGQRRKRVGRGFGSGIGGRSTRGTKGQNARKSGTVRLGFEGGQMPLFRKIGKYGFSNRAFREKIKTIPLSRFEFFPDVKEFNLLKMQELRLIKKRDKKIKLIGNECYLKGIKISAHLFSKGVLAWAEKNGIELQKLEENQIIIC</sequence>
<dbReference type="HOGENOM" id="CLU_055188_4_2_14"/>
<dbReference type="InterPro" id="IPR036227">
    <property type="entry name" value="Ribosomal_uL15/eL18_sf"/>
</dbReference>
<gene>
    <name evidence="4" type="primary">rplO</name>
    <name evidence="6" type="ORF">PRV_01630</name>
</gene>
<dbReference type="EMBL" id="CP006771">
    <property type="protein sequence ID" value="AGX88773.1"/>
    <property type="molecule type" value="Genomic_DNA"/>
</dbReference>
<comment type="similarity">
    <text evidence="1 4">Belongs to the universal ribosomal protein uL15 family.</text>
</comment>
<proteinExistence type="inferred from homology"/>
<dbReference type="Gene3D" id="3.100.10.10">
    <property type="match status" value="1"/>
</dbReference>
<dbReference type="OrthoDB" id="9810293at2"/>
<dbReference type="GO" id="GO:0019843">
    <property type="term" value="F:rRNA binding"/>
    <property type="evidence" value="ECO:0007669"/>
    <property type="project" value="UniProtKB-UniRule"/>
</dbReference>
<protein>
    <recommendedName>
        <fullName evidence="4">Large ribosomal subunit protein uL15</fullName>
    </recommendedName>
</protein>
<keyword evidence="3 4" id="KW-0687">Ribonucleoprotein</keyword>
<organism evidence="6 7">
    <name type="scientific">Mycoplasma parvum str. Indiana</name>
    <dbReference type="NCBI Taxonomy" id="1403316"/>
    <lineage>
        <taxon>Bacteria</taxon>
        <taxon>Bacillati</taxon>
        <taxon>Mycoplasmatota</taxon>
        <taxon>Mollicutes</taxon>
        <taxon>Mycoplasmataceae</taxon>
        <taxon>Mycoplasma</taxon>
    </lineage>
</organism>
<accession>U5NEV9</accession>
<dbReference type="InterPro" id="IPR005749">
    <property type="entry name" value="Ribosomal_uL15_bac-type"/>
</dbReference>
<dbReference type="HAMAP" id="MF_01341">
    <property type="entry name" value="Ribosomal_uL15"/>
    <property type="match status" value="1"/>
</dbReference>
<feature type="region of interest" description="Disordered" evidence="5">
    <location>
        <begin position="8"/>
        <end position="44"/>
    </location>
</feature>
<dbReference type="RefSeq" id="WP_022769693.1">
    <property type="nucleotide sequence ID" value="NC_022575.1"/>
</dbReference>
<evidence type="ECO:0000313" key="7">
    <source>
        <dbReference type="Proteomes" id="UP000017119"/>
    </source>
</evidence>
<evidence type="ECO:0000256" key="3">
    <source>
        <dbReference type="ARBA" id="ARBA00023274"/>
    </source>
</evidence>
<evidence type="ECO:0000313" key="6">
    <source>
        <dbReference type="EMBL" id="AGX88773.1"/>
    </source>
</evidence>
<dbReference type="GO" id="GO:0022625">
    <property type="term" value="C:cytosolic large ribosomal subunit"/>
    <property type="evidence" value="ECO:0007669"/>
    <property type="project" value="TreeGrafter"/>
</dbReference>
<evidence type="ECO:0000256" key="2">
    <source>
        <dbReference type="ARBA" id="ARBA00022980"/>
    </source>
</evidence>
<dbReference type="KEGG" id="mpv:PRV_01630"/>
<keyword evidence="7" id="KW-1185">Reference proteome</keyword>
<evidence type="ECO:0000256" key="1">
    <source>
        <dbReference type="ARBA" id="ARBA00007320"/>
    </source>
</evidence>
<dbReference type="InterPro" id="IPR030878">
    <property type="entry name" value="Ribosomal_uL15"/>
</dbReference>
<evidence type="ECO:0000256" key="4">
    <source>
        <dbReference type="HAMAP-Rule" id="MF_01341"/>
    </source>
</evidence>
<dbReference type="GO" id="GO:0006412">
    <property type="term" value="P:translation"/>
    <property type="evidence" value="ECO:0007669"/>
    <property type="project" value="UniProtKB-UniRule"/>
</dbReference>
<keyword evidence="4" id="KW-0694">RNA-binding</keyword>